<dbReference type="EMBL" id="MGAF01000026">
    <property type="protein sequence ID" value="OGK40718.1"/>
    <property type="molecule type" value="Genomic_DNA"/>
</dbReference>
<evidence type="ECO:0000313" key="2">
    <source>
        <dbReference type="Proteomes" id="UP000179270"/>
    </source>
</evidence>
<organism evidence="1 2">
    <name type="scientific">Candidatus Roizmanbacteria bacterium RIFCSPLOWO2_01_FULL_35_13</name>
    <dbReference type="NCBI Taxonomy" id="1802055"/>
    <lineage>
        <taxon>Bacteria</taxon>
        <taxon>Candidatus Roizmaniibacteriota</taxon>
    </lineage>
</organism>
<comment type="caution">
    <text evidence="1">The sequence shown here is derived from an EMBL/GenBank/DDBJ whole genome shotgun (WGS) entry which is preliminary data.</text>
</comment>
<dbReference type="AlphaFoldDB" id="A0A1F7IBJ2"/>
<evidence type="ECO:0000313" key="1">
    <source>
        <dbReference type="EMBL" id="OGK40718.1"/>
    </source>
</evidence>
<name>A0A1F7IBJ2_9BACT</name>
<sequence length="79" mass="8606">MAGVGIGVFVGVRVGVDVGVEVCFGLHFLCAIHDGFTAFRKKGILIRKALAFSVNKRKLNKTNMIIKILNIFSIVKTSQ</sequence>
<accession>A0A1F7IBJ2</accession>
<reference evidence="1 2" key="1">
    <citation type="journal article" date="2016" name="Nat. Commun.">
        <title>Thousands of microbial genomes shed light on interconnected biogeochemical processes in an aquifer system.</title>
        <authorList>
            <person name="Anantharaman K."/>
            <person name="Brown C.T."/>
            <person name="Hug L.A."/>
            <person name="Sharon I."/>
            <person name="Castelle C.J."/>
            <person name="Probst A.J."/>
            <person name="Thomas B.C."/>
            <person name="Singh A."/>
            <person name="Wilkins M.J."/>
            <person name="Karaoz U."/>
            <person name="Brodie E.L."/>
            <person name="Williams K.H."/>
            <person name="Hubbard S.S."/>
            <person name="Banfield J.F."/>
        </authorList>
    </citation>
    <scope>NUCLEOTIDE SEQUENCE [LARGE SCALE GENOMIC DNA]</scope>
</reference>
<dbReference type="Proteomes" id="UP000179270">
    <property type="component" value="Unassembled WGS sequence"/>
</dbReference>
<proteinExistence type="predicted"/>
<protein>
    <submittedName>
        <fullName evidence="1">Uncharacterized protein</fullName>
    </submittedName>
</protein>
<gene>
    <name evidence="1" type="ORF">A3A74_03825</name>
</gene>